<dbReference type="PANTHER" id="PTHR33545">
    <property type="entry name" value="UPF0750 MEMBRANE PROTEIN YITT-RELATED"/>
    <property type="match status" value="1"/>
</dbReference>
<keyword evidence="5 6" id="KW-0472">Membrane</keyword>
<keyword evidence="4 6" id="KW-1133">Transmembrane helix</keyword>
<dbReference type="InterPro" id="IPR003740">
    <property type="entry name" value="YitT"/>
</dbReference>
<comment type="caution">
    <text evidence="8">The sequence shown here is derived from an EMBL/GenBank/DDBJ whole genome shotgun (WGS) entry which is preliminary data.</text>
</comment>
<dbReference type="Proteomes" id="UP000438914">
    <property type="component" value="Unassembled WGS sequence"/>
</dbReference>
<keyword evidence="3 6" id="KW-0812">Transmembrane</keyword>
<dbReference type="Pfam" id="PF02588">
    <property type="entry name" value="YitT_membrane"/>
    <property type="match status" value="1"/>
</dbReference>
<gene>
    <name evidence="8" type="ORF">FYJ73_08090</name>
</gene>
<comment type="subcellular location">
    <subcellularLocation>
        <location evidence="1">Cell membrane</location>
        <topology evidence="1">Multi-pass membrane protein</topology>
    </subcellularLocation>
</comment>
<dbReference type="CDD" id="cd16380">
    <property type="entry name" value="YitT_C"/>
    <property type="match status" value="1"/>
</dbReference>
<sequence length="313" mass="34965">MKKKSIINELRDYLMITIAMISYCIGWNVFLLPNNITTGGVPGISSVVYWGTGIPVQVTYFVINAFLLIAALRILGWKFCVKTIYAVVVLTSLTALARHNLVGTHLLADQPFMASLIGAMFCGGGVGLGLANNGSTGGTDIVAAIVNKYRDISLGRVIMLCDIVIITSSYLVLHNWEQVIYGYVVLMVTAFCIDQVVNSMRRSVQFFIISDKYREIASRIAVYPHRGATVIEAHGFYTGHQVKMLFIMAKRRESNTIFQIINDIDPRAFVTQTNVIGVYGEGFDKFKVHKMTKNGYEIINRERAEIEKLEEQN</sequence>
<evidence type="ECO:0000256" key="6">
    <source>
        <dbReference type="SAM" id="Phobius"/>
    </source>
</evidence>
<keyword evidence="9" id="KW-1185">Reference proteome</keyword>
<dbReference type="EMBL" id="VUNG01000018">
    <property type="protein sequence ID" value="MST84628.1"/>
    <property type="molecule type" value="Genomic_DNA"/>
</dbReference>
<evidence type="ECO:0000256" key="4">
    <source>
        <dbReference type="ARBA" id="ARBA00022989"/>
    </source>
</evidence>
<dbReference type="InterPro" id="IPR015867">
    <property type="entry name" value="N-reg_PII/ATP_PRibTrfase_C"/>
</dbReference>
<keyword evidence="2" id="KW-1003">Cell membrane</keyword>
<evidence type="ECO:0000256" key="5">
    <source>
        <dbReference type="ARBA" id="ARBA00023136"/>
    </source>
</evidence>
<organism evidence="8 9">
    <name type="scientific">Hallella mizrahii</name>
    <dbReference type="NCBI Taxonomy" id="2606637"/>
    <lineage>
        <taxon>Bacteria</taxon>
        <taxon>Pseudomonadati</taxon>
        <taxon>Bacteroidota</taxon>
        <taxon>Bacteroidia</taxon>
        <taxon>Bacteroidales</taxon>
        <taxon>Prevotellaceae</taxon>
        <taxon>Hallella</taxon>
    </lineage>
</organism>
<reference evidence="8 9" key="1">
    <citation type="submission" date="2019-08" db="EMBL/GenBank/DDBJ databases">
        <title>In-depth cultivation of the pig gut microbiome towards novel bacterial diversity and tailored functional studies.</title>
        <authorList>
            <person name="Wylensek D."/>
            <person name="Hitch T.C.A."/>
            <person name="Clavel T."/>
        </authorList>
    </citation>
    <scope>NUCLEOTIDE SEQUENCE [LARGE SCALE GENOMIC DNA]</scope>
    <source>
        <strain evidence="8 9">LKV-178-WT-2A</strain>
    </source>
</reference>
<dbReference type="PIRSF" id="PIRSF006483">
    <property type="entry name" value="Membrane_protein_YitT"/>
    <property type="match status" value="1"/>
</dbReference>
<feature type="transmembrane region" description="Helical" evidence="6">
    <location>
        <begin position="112"/>
        <end position="131"/>
    </location>
</feature>
<evidence type="ECO:0000256" key="3">
    <source>
        <dbReference type="ARBA" id="ARBA00022692"/>
    </source>
</evidence>
<evidence type="ECO:0000313" key="9">
    <source>
        <dbReference type="Proteomes" id="UP000438914"/>
    </source>
</evidence>
<feature type="transmembrane region" description="Helical" evidence="6">
    <location>
        <begin position="12"/>
        <end position="30"/>
    </location>
</feature>
<dbReference type="Gene3D" id="3.30.70.120">
    <property type="match status" value="1"/>
</dbReference>
<evidence type="ECO:0000313" key="8">
    <source>
        <dbReference type="EMBL" id="MST84628.1"/>
    </source>
</evidence>
<proteinExistence type="predicted"/>
<dbReference type="RefSeq" id="WP_154534213.1">
    <property type="nucleotide sequence ID" value="NZ_VUNG01000018.1"/>
</dbReference>
<evidence type="ECO:0000259" key="7">
    <source>
        <dbReference type="Pfam" id="PF10035"/>
    </source>
</evidence>
<feature type="transmembrane region" description="Helical" evidence="6">
    <location>
        <begin position="179"/>
        <end position="197"/>
    </location>
</feature>
<evidence type="ECO:0000256" key="2">
    <source>
        <dbReference type="ARBA" id="ARBA00022475"/>
    </source>
</evidence>
<accession>A0A7K0KFI9</accession>
<feature type="transmembrane region" description="Helical" evidence="6">
    <location>
        <begin position="152"/>
        <end position="173"/>
    </location>
</feature>
<dbReference type="InterPro" id="IPR019264">
    <property type="entry name" value="DUF2179"/>
</dbReference>
<evidence type="ECO:0000256" key="1">
    <source>
        <dbReference type="ARBA" id="ARBA00004651"/>
    </source>
</evidence>
<protein>
    <submittedName>
        <fullName evidence="8">YitT family protein</fullName>
    </submittedName>
</protein>
<dbReference type="Pfam" id="PF10035">
    <property type="entry name" value="DUF2179"/>
    <property type="match status" value="1"/>
</dbReference>
<dbReference type="InterPro" id="IPR051461">
    <property type="entry name" value="UPF0750_membrane"/>
</dbReference>
<dbReference type="AlphaFoldDB" id="A0A7K0KFI9"/>
<feature type="domain" description="DUF2179" evidence="7">
    <location>
        <begin position="226"/>
        <end position="280"/>
    </location>
</feature>
<dbReference type="PANTHER" id="PTHR33545:SF5">
    <property type="entry name" value="UPF0750 MEMBRANE PROTEIN YITT"/>
    <property type="match status" value="1"/>
</dbReference>
<dbReference type="GO" id="GO:0005886">
    <property type="term" value="C:plasma membrane"/>
    <property type="evidence" value="ECO:0007669"/>
    <property type="project" value="UniProtKB-SubCell"/>
</dbReference>
<name>A0A7K0KFI9_9BACT</name>
<feature type="transmembrane region" description="Helical" evidence="6">
    <location>
        <begin position="50"/>
        <end position="72"/>
    </location>
</feature>
<feature type="transmembrane region" description="Helical" evidence="6">
    <location>
        <begin position="79"/>
        <end position="97"/>
    </location>
</feature>